<comment type="caution">
    <text evidence="2">The sequence shown here is derived from an EMBL/GenBank/DDBJ whole genome shotgun (WGS) entry which is preliminary data.</text>
</comment>
<evidence type="ECO:0000313" key="3">
    <source>
        <dbReference type="Proteomes" id="UP001410394"/>
    </source>
</evidence>
<accession>A0ABU9YUY1</accession>
<organism evidence="2 3">
    <name type="scientific">Uliginosibacterium sediminicola</name>
    <dbReference type="NCBI Taxonomy" id="2024550"/>
    <lineage>
        <taxon>Bacteria</taxon>
        <taxon>Pseudomonadati</taxon>
        <taxon>Pseudomonadota</taxon>
        <taxon>Betaproteobacteria</taxon>
        <taxon>Rhodocyclales</taxon>
        <taxon>Zoogloeaceae</taxon>
        <taxon>Uliginosibacterium</taxon>
    </lineage>
</organism>
<dbReference type="SUPFAM" id="SSF51230">
    <property type="entry name" value="Single hybrid motif"/>
    <property type="match status" value="1"/>
</dbReference>
<dbReference type="InterPro" id="IPR000089">
    <property type="entry name" value="Biotin_lipoyl"/>
</dbReference>
<dbReference type="Gene3D" id="2.40.50.100">
    <property type="match status" value="1"/>
</dbReference>
<proteinExistence type="predicted"/>
<evidence type="ECO:0000259" key="1">
    <source>
        <dbReference type="Pfam" id="PF00364"/>
    </source>
</evidence>
<keyword evidence="3" id="KW-1185">Reference proteome</keyword>
<dbReference type="InterPro" id="IPR011053">
    <property type="entry name" value="Single_hybrid_motif"/>
</dbReference>
<reference evidence="2 3" key="1">
    <citation type="journal article" date="2018" name="Int. J. Syst. Evol. Microbiol.">
        <title>Uliginosibacterium sediminicola sp. nov., isolated from freshwater sediment.</title>
        <authorList>
            <person name="Hwang W.M."/>
            <person name="Kim S.M."/>
            <person name="Kang K."/>
            <person name="Ahn T.Y."/>
        </authorList>
    </citation>
    <scope>NUCLEOTIDE SEQUENCE [LARGE SCALE GENOMIC DNA]</scope>
    <source>
        <strain evidence="2 3">M1-21</strain>
    </source>
</reference>
<feature type="domain" description="Lipoyl-binding" evidence="1">
    <location>
        <begin position="89"/>
        <end position="140"/>
    </location>
</feature>
<dbReference type="Proteomes" id="UP001410394">
    <property type="component" value="Unassembled WGS sequence"/>
</dbReference>
<protein>
    <submittedName>
        <fullName evidence="2">Biotin/lipoyl-containing protein</fullName>
    </submittedName>
</protein>
<name>A0ABU9YUY1_9RHOO</name>
<dbReference type="EMBL" id="JBDIVE010000001">
    <property type="protein sequence ID" value="MEN3067495.1"/>
    <property type="molecule type" value="Genomic_DNA"/>
</dbReference>
<dbReference type="Pfam" id="PF00364">
    <property type="entry name" value="Biotin_lipoyl"/>
    <property type="match status" value="1"/>
</dbReference>
<evidence type="ECO:0000313" key="2">
    <source>
        <dbReference type="EMBL" id="MEN3067495.1"/>
    </source>
</evidence>
<gene>
    <name evidence="2" type="ORF">ABDB84_03325</name>
</gene>
<sequence length="144" mass="15206">MNVVQLREIFDWLAPTSICELELHTAQSHLRLRREPNAADNTVIVSPNIAATAAASAPTAVPDAPQLLAKAAYVGTFLHRHPLRDEDLAPTGSTVKAGQVIGLLQVGALLMPLEAPADGIVIEHLVKHGSIAGYGSALIALEPR</sequence>
<dbReference type="RefSeq" id="WP_345918260.1">
    <property type="nucleotide sequence ID" value="NZ_JBDIVE010000001.1"/>
</dbReference>